<dbReference type="AlphaFoldDB" id="A0A3B0TW75"/>
<gene>
    <name evidence="1" type="ORF">MNBD_BACTEROID05-234</name>
</gene>
<protein>
    <submittedName>
        <fullName evidence="1">Uncharacterized protein</fullName>
    </submittedName>
</protein>
<dbReference type="EMBL" id="UOEN01000428">
    <property type="protein sequence ID" value="VAW18672.1"/>
    <property type="molecule type" value="Genomic_DNA"/>
</dbReference>
<accession>A0A3B0TW75</accession>
<organism evidence="1">
    <name type="scientific">hydrothermal vent metagenome</name>
    <dbReference type="NCBI Taxonomy" id="652676"/>
    <lineage>
        <taxon>unclassified sequences</taxon>
        <taxon>metagenomes</taxon>
        <taxon>ecological metagenomes</taxon>
    </lineage>
</organism>
<evidence type="ECO:0000313" key="1">
    <source>
        <dbReference type="EMBL" id="VAW18672.1"/>
    </source>
</evidence>
<sequence>MKNKNSLVVVFVVFIVFVVAIFAANKKIQSELNAVQREETPLLQEPFIKKTKSQLKQKQSKDYIMQENPFAPDVKERVFSQPVKVRKIQKIYEVPLDDPILVQ</sequence>
<reference evidence="1" key="1">
    <citation type="submission" date="2018-06" db="EMBL/GenBank/DDBJ databases">
        <authorList>
            <person name="Zhirakovskaya E."/>
        </authorList>
    </citation>
    <scope>NUCLEOTIDE SEQUENCE</scope>
</reference>
<name>A0A3B0TW75_9ZZZZ</name>
<proteinExistence type="predicted"/>